<feature type="transmembrane region" description="Helical" evidence="1">
    <location>
        <begin position="156"/>
        <end position="179"/>
    </location>
</feature>
<keyword evidence="1" id="KW-1133">Transmembrane helix</keyword>
<dbReference type="Proteomes" id="UP000518315">
    <property type="component" value="Unassembled WGS sequence"/>
</dbReference>
<sequence length="189" mass="20569">MSYLTLPWVIGPLPIVVTVWAAYACGIAIAQKTWTSGEAFLGALLLPSGLTATGCQLILLNQNITILLIGSQIISSLCWFIVMHASGFRLTPVANLETSSEKYPGPLKIFVILVSGYIIFNVVFLWIVPGSGRCTIGKCFAYEWALGRKDHVFAGLYLGISFGALVLIGILALLFRAFLKFYATTFPSR</sequence>
<feature type="transmembrane region" description="Helical" evidence="1">
    <location>
        <begin position="109"/>
        <end position="128"/>
    </location>
</feature>
<feature type="transmembrane region" description="Helical" evidence="1">
    <location>
        <begin position="6"/>
        <end position="30"/>
    </location>
</feature>
<keyword evidence="1" id="KW-0472">Membrane</keyword>
<keyword evidence="1" id="KW-0812">Transmembrane</keyword>
<keyword evidence="3" id="KW-1185">Reference proteome</keyword>
<evidence type="ECO:0000256" key="1">
    <source>
        <dbReference type="SAM" id="Phobius"/>
    </source>
</evidence>
<proteinExistence type="predicted"/>
<evidence type="ECO:0000313" key="3">
    <source>
        <dbReference type="Proteomes" id="UP000518315"/>
    </source>
</evidence>
<comment type="caution">
    <text evidence="2">The sequence shown here is derived from an EMBL/GenBank/DDBJ whole genome shotgun (WGS) entry which is preliminary data.</text>
</comment>
<feature type="transmembrane region" description="Helical" evidence="1">
    <location>
        <begin position="39"/>
        <end position="60"/>
    </location>
</feature>
<reference evidence="2 3" key="1">
    <citation type="submission" date="2020-08" db="EMBL/GenBank/DDBJ databases">
        <title>Genomic Encyclopedia of Type Strains, Phase III (KMG-III): the genomes of soil and plant-associated and newly described type strains.</title>
        <authorList>
            <person name="Whitman W."/>
        </authorList>
    </citation>
    <scope>NUCLEOTIDE SEQUENCE [LARGE SCALE GENOMIC DNA]</scope>
    <source>
        <strain evidence="2 3">CECT 4113</strain>
    </source>
</reference>
<name>A0A4R0CQ44_9HYPH</name>
<accession>A0A4R0CQ44</accession>
<dbReference type="EMBL" id="JACHXH010000043">
    <property type="protein sequence ID" value="MBB3139007.1"/>
    <property type="molecule type" value="Genomic_DNA"/>
</dbReference>
<dbReference type="OrthoDB" id="8385360at2"/>
<dbReference type="AlphaFoldDB" id="A0A4R0CQ44"/>
<dbReference type="RefSeq" id="WP_125850989.1">
    <property type="nucleotide sequence ID" value="NZ_JACHXH010000043.1"/>
</dbReference>
<feature type="transmembrane region" description="Helical" evidence="1">
    <location>
        <begin position="66"/>
        <end position="88"/>
    </location>
</feature>
<gene>
    <name evidence="2" type="ORF">FHS26_006787</name>
</gene>
<organism evidence="2 3">
    <name type="scientific">Rhizobium pisi</name>
    <dbReference type="NCBI Taxonomy" id="574561"/>
    <lineage>
        <taxon>Bacteria</taxon>
        <taxon>Pseudomonadati</taxon>
        <taxon>Pseudomonadota</taxon>
        <taxon>Alphaproteobacteria</taxon>
        <taxon>Hyphomicrobiales</taxon>
        <taxon>Rhizobiaceae</taxon>
        <taxon>Rhizobium/Agrobacterium group</taxon>
        <taxon>Rhizobium</taxon>
    </lineage>
</organism>
<protein>
    <submittedName>
        <fullName evidence="2">Uncharacterized protein</fullName>
    </submittedName>
</protein>
<evidence type="ECO:0000313" key="2">
    <source>
        <dbReference type="EMBL" id="MBB3139007.1"/>
    </source>
</evidence>